<keyword evidence="2" id="KW-1185">Reference proteome</keyword>
<accession>A0A2L2XHI2</accession>
<dbReference type="Proteomes" id="UP000239549">
    <property type="component" value="Unassembled WGS sequence"/>
</dbReference>
<dbReference type="EMBL" id="BFAV01000179">
    <property type="protein sequence ID" value="GBF35698.1"/>
    <property type="molecule type" value="Genomic_DNA"/>
</dbReference>
<evidence type="ECO:0000313" key="2">
    <source>
        <dbReference type="Proteomes" id="UP000239549"/>
    </source>
</evidence>
<sequence>MPRFYCGFDINDSGIGYWTTSKNYYNLGREVFCRRPLFL</sequence>
<organism evidence="1 2">
    <name type="scientific">Desulfocucumis palustris</name>
    <dbReference type="NCBI Taxonomy" id="1898651"/>
    <lineage>
        <taxon>Bacteria</taxon>
        <taxon>Bacillati</taxon>
        <taxon>Bacillota</taxon>
        <taxon>Clostridia</taxon>
        <taxon>Eubacteriales</taxon>
        <taxon>Desulfocucumaceae</taxon>
        <taxon>Desulfocucumis</taxon>
    </lineage>
</organism>
<protein>
    <submittedName>
        <fullName evidence="1">Uncharacterized protein</fullName>
    </submittedName>
</protein>
<gene>
    <name evidence="1" type="ORF">DCCM_4827</name>
</gene>
<comment type="caution">
    <text evidence="1">The sequence shown here is derived from an EMBL/GenBank/DDBJ whole genome shotgun (WGS) entry which is preliminary data.</text>
</comment>
<dbReference type="AlphaFoldDB" id="A0A2L2XHI2"/>
<proteinExistence type="predicted"/>
<name>A0A2L2XHI2_9FIRM</name>
<evidence type="ECO:0000313" key="1">
    <source>
        <dbReference type="EMBL" id="GBF35698.1"/>
    </source>
</evidence>
<reference evidence="2" key="1">
    <citation type="submission" date="2018-02" db="EMBL/GenBank/DDBJ databases">
        <title>Genome sequence of Desulfocucumis palustris strain NAW-5.</title>
        <authorList>
            <person name="Watanabe M."/>
            <person name="Kojima H."/>
            <person name="Fukui M."/>
        </authorList>
    </citation>
    <scope>NUCLEOTIDE SEQUENCE [LARGE SCALE GENOMIC DNA]</scope>
    <source>
        <strain evidence="2">NAW-5</strain>
    </source>
</reference>